<evidence type="ECO:0008006" key="5">
    <source>
        <dbReference type="Google" id="ProtNLM"/>
    </source>
</evidence>
<dbReference type="OrthoDB" id="3830349at2"/>
<keyword evidence="1" id="KW-1133">Transmembrane helix</keyword>
<evidence type="ECO:0000313" key="3">
    <source>
        <dbReference type="EMBL" id="TDW76162.1"/>
    </source>
</evidence>
<dbReference type="EMBL" id="SODP01000001">
    <property type="protein sequence ID" value="TDW76162.1"/>
    <property type="molecule type" value="Genomic_DNA"/>
</dbReference>
<dbReference type="Proteomes" id="UP000295146">
    <property type="component" value="Unassembled WGS sequence"/>
</dbReference>
<dbReference type="RefSeq" id="WP_134098872.1">
    <property type="nucleotide sequence ID" value="NZ_SODP01000001.1"/>
</dbReference>
<proteinExistence type="predicted"/>
<keyword evidence="4" id="KW-1185">Reference proteome</keyword>
<feature type="transmembrane region" description="Helical" evidence="1">
    <location>
        <begin position="63"/>
        <end position="84"/>
    </location>
</feature>
<evidence type="ECO:0000313" key="4">
    <source>
        <dbReference type="Proteomes" id="UP000295146"/>
    </source>
</evidence>
<reference evidence="3 4" key="1">
    <citation type="submission" date="2019-03" db="EMBL/GenBank/DDBJ databases">
        <title>Genomic Encyclopedia of Type Strains, Phase III (KMG-III): the genomes of soil and plant-associated and newly described type strains.</title>
        <authorList>
            <person name="Whitman W."/>
        </authorList>
    </citation>
    <scope>NUCLEOTIDE SEQUENCE [LARGE SCALE GENOMIC DNA]</scope>
    <source>
        <strain evidence="3 4">VKM Ac-2573</strain>
    </source>
</reference>
<feature type="signal peptide" evidence="2">
    <location>
        <begin position="1"/>
        <end position="24"/>
    </location>
</feature>
<gene>
    <name evidence="3" type="ORF">EV653_1307</name>
</gene>
<keyword evidence="1" id="KW-0472">Membrane</keyword>
<keyword evidence="1" id="KW-0812">Transmembrane</keyword>
<feature type="chain" id="PRO_5020523736" description="MYXO-CTERM domain-containing protein" evidence="2">
    <location>
        <begin position="25"/>
        <end position="93"/>
    </location>
</feature>
<comment type="caution">
    <text evidence="3">The sequence shown here is derived from an EMBL/GenBank/DDBJ whole genome shotgun (WGS) entry which is preliminary data.</text>
</comment>
<name>A0A4R8CII6_9ACTN</name>
<accession>A0A4R8CII6</accession>
<evidence type="ECO:0000256" key="1">
    <source>
        <dbReference type="SAM" id="Phobius"/>
    </source>
</evidence>
<sequence length="93" mass="9698">MNHRYGAIALPILVCGMTVVGASAASARPIDPDARHHRPAPAVVVEGPERRVEVPVDDPINEAAQTIAGALLGAGMAAGGLVYYRRRHPLIVG</sequence>
<evidence type="ECO:0000256" key="2">
    <source>
        <dbReference type="SAM" id="SignalP"/>
    </source>
</evidence>
<protein>
    <recommendedName>
        <fullName evidence="5">MYXO-CTERM domain-containing protein</fullName>
    </recommendedName>
</protein>
<dbReference type="AlphaFoldDB" id="A0A4R8CII6"/>
<keyword evidence="2" id="KW-0732">Signal</keyword>
<organism evidence="3 4">
    <name type="scientific">Kribbella pratensis</name>
    <dbReference type="NCBI Taxonomy" id="2512112"/>
    <lineage>
        <taxon>Bacteria</taxon>
        <taxon>Bacillati</taxon>
        <taxon>Actinomycetota</taxon>
        <taxon>Actinomycetes</taxon>
        <taxon>Propionibacteriales</taxon>
        <taxon>Kribbellaceae</taxon>
        <taxon>Kribbella</taxon>
    </lineage>
</organism>